<keyword evidence="5 6" id="KW-0472">Membrane</keyword>
<comment type="subcellular location">
    <subcellularLocation>
        <location evidence="1">Membrane</location>
        <topology evidence="1">Multi-pass membrane protein</topology>
    </subcellularLocation>
</comment>
<dbReference type="SUPFAM" id="SSF103473">
    <property type="entry name" value="MFS general substrate transporter"/>
    <property type="match status" value="1"/>
</dbReference>
<dbReference type="PANTHER" id="PTHR11654">
    <property type="entry name" value="OLIGOPEPTIDE TRANSPORTER-RELATED"/>
    <property type="match status" value="1"/>
</dbReference>
<comment type="caution">
    <text evidence="7">The sequence shown here is derived from an EMBL/GenBank/DDBJ whole genome shotgun (WGS) entry which is preliminary data.</text>
</comment>
<dbReference type="EMBL" id="JABFOF010000009">
    <property type="protein sequence ID" value="KAG2381202.1"/>
    <property type="molecule type" value="Genomic_DNA"/>
</dbReference>
<evidence type="ECO:0000256" key="6">
    <source>
        <dbReference type="SAM" id="Phobius"/>
    </source>
</evidence>
<keyword evidence="4 6" id="KW-1133">Transmembrane helix</keyword>
<keyword evidence="3 6" id="KW-0812">Transmembrane</keyword>
<evidence type="ECO:0000256" key="3">
    <source>
        <dbReference type="ARBA" id="ARBA00022692"/>
    </source>
</evidence>
<dbReference type="AlphaFoldDB" id="A0A8T0JSR8"/>
<name>A0A8T0JSR8_PHAAN</name>
<gene>
    <name evidence="7" type="ORF">HKW66_Vig0255190</name>
</gene>
<feature type="transmembrane region" description="Helical" evidence="6">
    <location>
        <begin position="91"/>
        <end position="113"/>
    </location>
</feature>
<dbReference type="Pfam" id="PF00854">
    <property type="entry name" value="PTR2"/>
    <property type="match status" value="1"/>
</dbReference>
<evidence type="ECO:0000256" key="1">
    <source>
        <dbReference type="ARBA" id="ARBA00004141"/>
    </source>
</evidence>
<proteinExistence type="inferred from homology"/>
<accession>A0A8T0JSR8</accession>
<evidence type="ECO:0000256" key="5">
    <source>
        <dbReference type="ARBA" id="ARBA00023136"/>
    </source>
</evidence>
<evidence type="ECO:0000256" key="2">
    <source>
        <dbReference type="ARBA" id="ARBA00005982"/>
    </source>
</evidence>
<organism evidence="7 8">
    <name type="scientific">Phaseolus angularis</name>
    <name type="common">Azuki bean</name>
    <name type="synonym">Vigna angularis</name>
    <dbReference type="NCBI Taxonomy" id="3914"/>
    <lineage>
        <taxon>Eukaryota</taxon>
        <taxon>Viridiplantae</taxon>
        <taxon>Streptophyta</taxon>
        <taxon>Embryophyta</taxon>
        <taxon>Tracheophyta</taxon>
        <taxon>Spermatophyta</taxon>
        <taxon>Magnoliopsida</taxon>
        <taxon>eudicotyledons</taxon>
        <taxon>Gunneridae</taxon>
        <taxon>Pentapetalae</taxon>
        <taxon>rosids</taxon>
        <taxon>fabids</taxon>
        <taxon>Fabales</taxon>
        <taxon>Fabaceae</taxon>
        <taxon>Papilionoideae</taxon>
        <taxon>50 kb inversion clade</taxon>
        <taxon>NPAAA clade</taxon>
        <taxon>indigoferoid/millettioid clade</taxon>
        <taxon>Phaseoleae</taxon>
        <taxon>Vigna</taxon>
    </lineage>
</organism>
<evidence type="ECO:0000256" key="4">
    <source>
        <dbReference type="ARBA" id="ARBA00022989"/>
    </source>
</evidence>
<feature type="transmembrane region" description="Helical" evidence="6">
    <location>
        <begin position="120"/>
        <end position="140"/>
    </location>
</feature>
<dbReference type="InterPro" id="IPR000109">
    <property type="entry name" value="POT_fam"/>
</dbReference>
<reference evidence="7 8" key="1">
    <citation type="submission" date="2020-05" db="EMBL/GenBank/DDBJ databases">
        <title>Vigna angularis (adzuki bean) Var. LongXiaoDou No. 4 denovo assembly.</title>
        <authorList>
            <person name="Xiang H."/>
        </authorList>
    </citation>
    <scope>NUCLEOTIDE SEQUENCE [LARGE SCALE GENOMIC DNA]</scope>
    <source>
        <tissue evidence="7">Leaf</tissue>
    </source>
</reference>
<evidence type="ECO:0000313" key="8">
    <source>
        <dbReference type="Proteomes" id="UP000743370"/>
    </source>
</evidence>
<dbReference type="Gene3D" id="1.20.1250.20">
    <property type="entry name" value="MFS general substrate transporter like domains"/>
    <property type="match status" value="1"/>
</dbReference>
<protein>
    <submittedName>
        <fullName evidence="7">Protein NRT1/ PTR FAMILY 6.4</fullName>
    </submittedName>
</protein>
<evidence type="ECO:0000313" key="7">
    <source>
        <dbReference type="EMBL" id="KAG2381202.1"/>
    </source>
</evidence>
<dbReference type="InterPro" id="IPR036259">
    <property type="entry name" value="MFS_trans_sf"/>
</dbReference>
<comment type="similarity">
    <text evidence="2">Belongs to the major facilitator superfamily. Proton-dependent oligopeptide transporter (POT/PTR) (TC 2.A.17) family.</text>
</comment>
<dbReference type="Proteomes" id="UP000743370">
    <property type="component" value="Unassembled WGS sequence"/>
</dbReference>
<dbReference type="GO" id="GO:0016020">
    <property type="term" value="C:membrane"/>
    <property type="evidence" value="ECO:0007669"/>
    <property type="project" value="UniProtKB-SubCell"/>
</dbReference>
<sequence length="218" mass="23481">MGYVANPMWSPSSLENTFSLSFVSRCLCHHYCIKQVLVASHEEEEKETEVIAAVDFRGHPVLNRPRICVMGIAMNLVTYLVRDLNLPSPDFATIVTNVMGTVNLLGLVGGFLSDAKLGRYLTVAISTTIAAMGVSLLSAATTIPSMRPPTCSGVRKQHHECIQATGKQLALLYIALNTIPVGGGGIKSNVSEVNPRKVVTDLEELGMLLHYGRSGVLS</sequence>
<dbReference type="GO" id="GO:0022857">
    <property type="term" value="F:transmembrane transporter activity"/>
    <property type="evidence" value="ECO:0007669"/>
    <property type="project" value="InterPro"/>
</dbReference>